<evidence type="ECO:0000256" key="4">
    <source>
        <dbReference type="ARBA" id="ARBA00006463"/>
    </source>
</evidence>
<accession>R8BG56</accession>
<dbReference type="InterPro" id="IPR012334">
    <property type="entry name" value="Pectin_lyas_fold"/>
</dbReference>
<dbReference type="KEGG" id="tmn:UCRPA7_6199"/>
<dbReference type="Proteomes" id="UP000014074">
    <property type="component" value="Unassembled WGS sequence"/>
</dbReference>
<evidence type="ECO:0000256" key="9">
    <source>
        <dbReference type="ARBA" id="ARBA00025679"/>
    </source>
</evidence>
<comment type="subcellular location">
    <subcellularLocation>
        <location evidence="3 10">Secreted</location>
    </subcellularLocation>
</comment>
<dbReference type="RefSeq" id="XP_007916929.1">
    <property type="nucleotide sequence ID" value="XM_007918738.1"/>
</dbReference>
<keyword evidence="8 10" id="KW-0456">Lyase</keyword>
<dbReference type="GO" id="GO:0045490">
    <property type="term" value="P:pectin catabolic process"/>
    <property type="evidence" value="ECO:0007669"/>
    <property type="project" value="TreeGrafter"/>
</dbReference>
<dbReference type="EC" id="4.2.2.2" evidence="10"/>
<proteinExistence type="inferred from homology"/>
<protein>
    <recommendedName>
        <fullName evidence="10">Pectate lyase</fullName>
        <ecNumber evidence="10">4.2.2.2</ecNumber>
    </recommendedName>
</protein>
<organism evidence="11 12">
    <name type="scientific">Phaeoacremonium minimum (strain UCR-PA7)</name>
    <name type="common">Esca disease fungus</name>
    <name type="synonym">Togninia minima</name>
    <dbReference type="NCBI Taxonomy" id="1286976"/>
    <lineage>
        <taxon>Eukaryota</taxon>
        <taxon>Fungi</taxon>
        <taxon>Dikarya</taxon>
        <taxon>Ascomycota</taxon>
        <taxon>Pezizomycotina</taxon>
        <taxon>Sordariomycetes</taxon>
        <taxon>Sordariomycetidae</taxon>
        <taxon>Togniniales</taxon>
        <taxon>Togniniaceae</taxon>
        <taxon>Phaeoacremonium</taxon>
    </lineage>
</organism>
<dbReference type="AlphaFoldDB" id="R8BG56"/>
<keyword evidence="12" id="KW-1185">Reference proteome</keyword>
<evidence type="ECO:0000256" key="7">
    <source>
        <dbReference type="ARBA" id="ARBA00022837"/>
    </source>
</evidence>
<dbReference type="GO" id="GO:0030570">
    <property type="term" value="F:pectate lyase activity"/>
    <property type="evidence" value="ECO:0007669"/>
    <property type="project" value="UniProtKB-UniRule"/>
</dbReference>
<evidence type="ECO:0000256" key="2">
    <source>
        <dbReference type="ARBA" id="ARBA00001913"/>
    </source>
</evidence>
<evidence type="ECO:0000256" key="6">
    <source>
        <dbReference type="ARBA" id="ARBA00022729"/>
    </source>
</evidence>
<sequence length="236" mass="24651">MLFSKSLAPLLAALPAAFACNGYTGGVPVPTKTVTSSKVIEVKAGQTYDGGWAKYDRGSGACNEQAEGGDADAVFLLRSGATLKNAIIGKNQAEGVHCDGPCTLEFVWFEDVCEDAITVKNDVAGQHSWIIGGGAYHASDKVVQHNGCGTVNIINFYVEDYGKLYRSCGNCSKQCKRNVYIEGVTAVNGGELAGINSNYGDTATLKNVCSDAKVKCQMYNGCAGGCEPTKSGVCSG</sequence>
<evidence type="ECO:0000313" key="11">
    <source>
        <dbReference type="EMBL" id="EON98272.1"/>
    </source>
</evidence>
<evidence type="ECO:0000256" key="5">
    <source>
        <dbReference type="ARBA" id="ARBA00022525"/>
    </source>
</evidence>
<evidence type="ECO:0000313" key="12">
    <source>
        <dbReference type="Proteomes" id="UP000014074"/>
    </source>
</evidence>
<dbReference type="PANTHER" id="PTHR33407:SF9">
    <property type="entry name" value="PECTATE LYASE F-RELATED"/>
    <property type="match status" value="1"/>
</dbReference>
<keyword evidence="5 10" id="KW-0964">Secreted</keyword>
<dbReference type="PROSITE" id="PS51257">
    <property type="entry name" value="PROKAR_LIPOPROTEIN"/>
    <property type="match status" value="1"/>
</dbReference>
<evidence type="ECO:0000256" key="8">
    <source>
        <dbReference type="ARBA" id="ARBA00023239"/>
    </source>
</evidence>
<comment type="catalytic activity">
    <reaction evidence="1 10">
        <text>Eliminative cleavage of (1-&gt;4)-alpha-D-galacturonan to give oligosaccharides with 4-deoxy-alpha-D-galact-4-enuronosyl groups at their non-reducing ends.</text>
        <dbReference type="EC" id="4.2.2.2"/>
    </reaction>
</comment>
<dbReference type="InterPro" id="IPR004898">
    <property type="entry name" value="Pectate_lyase_PlyH/PlyE-like"/>
</dbReference>
<feature type="chain" id="PRO_5025093752" description="Pectate lyase" evidence="10">
    <location>
        <begin position="20"/>
        <end position="236"/>
    </location>
</feature>
<dbReference type="eggNOG" id="ENOG502QSM3">
    <property type="taxonomic scope" value="Eukaryota"/>
</dbReference>
<dbReference type="Pfam" id="PF03211">
    <property type="entry name" value="Pectate_lyase"/>
    <property type="match status" value="1"/>
</dbReference>
<dbReference type="Gene3D" id="2.160.20.10">
    <property type="entry name" value="Single-stranded right-handed beta-helix, Pectin lyase-like"/>
    <property type="match status" value="1"/>
</dbReference>
<dbReference type="GO" id="GO:0005576">
    <property type="term" value="C:extracellular region"/>
    <property type="evidence" value="ECO:0007669"/>
    <property type="project" value="UniProtKB-SubCell"/>
</dbReference>
<gene>
    <name evidence="11" type="ORF">UCRPA7_6199</name>
</gene>
<comment type="similarity">
    <text evidence="4 10">Belongs to the polysaccharide lyase 3 family.</text>
</comment>
<comment type="function">
    <text evidence="9 10">Pectinolytic enzyme consist of four classes of enzymes: pectin lyase, polygalacturonase, pectin methylesterase and rhamnogalacturonase. Among pectinolytic enzymes, pectin lyase is the most important in depolymerization of pectin, since it cleaves internal glycosidic bonds of highly methylated pectins. Favors pectate, the anion, over pectin, the methyl ester.</text>
</comment>
<reference evidence="12" key="1">
    <citation type="journal article" date="2013" name="Genome Announc.">
        <title>Draft genome sequence of the ascomycete Phaeoacremonium aleophilum strain UCR-PA7, a causal agent of the esca disease complex in grapevines.</title>
        <authorList>
            <person name="Blanco-Ulate B."/>
            <person name="Rolshausen P."/>
            <person name="Cantu D."/>
        </authorList>
    </citation>
    <scope>NUCLEOTIDE SEQUENCE [LARGE SCALE GENOMIC DNA]</scope>
    <source>
        <strain evidence="12">UCR-PA7</strain>
    </source>
</reference>
<evidence type="ECO:0000256" key="3">
    <source>
        <dbReference type="ARBA" id="ARBA00004613"/>
    </source>
</evidence>
<name>R8BG56_PHAM7</name>
<dbReference type="SUPFAM" id="SSF51126">
    <property type="entry name" value="Pectin lyase-like"/>
    <property type="match status" value="1"/>
</dbReference>
<feature type="signal peptide" evidence="10">
    <location>
        <begin position="1"/>
        <end position="19"/>
    </location>
</feature>
<dbReference type="HOGENOM" id="CLU_044863_3_1_1"/>
<dbReference type="InterPro" id="IPR011050">
    <property type="entry name" value="Pectin_lyase_fold/virulence"/>
</dbReference>
<dbReference type="GeneID" id="19326829"/>
<evidence type="ECO:0000256" key="1">
    <source>
        <dbReference type="ARBA" id="ARBA00000695"/>
    </source>
</evidence>
<dbReference type="PANTHER" id="PTHR33407">
    <property type="entry name" value="PECTATE LYASE F-RELATED"/>
    <property type="match status" value="1"/>
</dbReference>
<dbReference type="OrthoDB" id="441042at2759"/>
<keyword evidence="7 10" id="KW-0106">Calcium</keyword>
<evidence type="ECO:0000256" key="10">
    <source>
        <dbReference type="RuleBase" id="RU367009"/>
    </source>
</evidence>
<keyword evidence="6 10" id="KW-0732">Signal</keyword>
<dbReference type="EMBL" id="KB933223">
    <property type="protein sequence ID" value="EON98272.1"/>
    <property type="molecule type" value="Genomic_DNA"/>
</dbReference>
<comment type="cofactor">
    <cofactor evidence="2 10">
        <name>Ca(2+)</name>
        <dbReference type="ChEBI" id="CHEBI:29108"/>
    </cofactor>
</comment>